<protein>
    <submittedName>
        <fullName evidence="2">Uncharacterized protein</fullName>
    </submittedName>
</protein>
<keyword evidence="1" id="KW-0812">Transmembrane</keyword>
<accession>A0ABN1JCS2</accession>
<proteinExistence type="predicted"/>
<feature type="transmembrane region" description="Helical" evidence="1">
    <location>
        <begin position="34"/>
        <end position="53"/>
    </location>
</feature>
<comment type="caution">
    <text evidence="2">The sequence shown here is derived from an EMBL/GenBank/DDBJ whole genome shotgun (WGS) entry which is preliminary data.</text>
</comment>
<keyword evidence="1" id="KW-1133">Transmembrane helix</keyword>
<keyword evidence="3" id="KW-1185">Reference proteome</keyword>
<dbReference type="RefSeq" id="WP_343759465.1">
    <property type="nucleotide sequence ID" value="NZ_BAAACG010000006.1"/>
</dbReference>
<dbReference type="EMBL" id="BAAACG010000006">
    <property type="protein sequence ID" value="GAA0735818.1"/>
    <property type="molecule type" value="Genomic_DNA"/>
</dbReference>
<evidence type="ECO:0000313" key="2">
    <source>
        <dbReference type="EMBL" id="GAA0735818.1"/>
    </source>
</evidence>
<organism evidence="2 3">
    <name type="scientific">Clostridium oceanicum</name>
    <dbReference type="NCBI Taxonomy" id="1543"/>
    <lineage>
        <taxon>Bacteria</taxon>
        <taxon>Bacillati</taxon>
        <taxon>Bacillota</taxon>
        <taxon>Clostridia</taxon>
        <taxon>Eubacteriales</taxon>
        <taxon>Clostridiaceae</taxon>
        <taxon>Clostridium</taxon>
    </lineage>
</organism>
<evidence type="ECO:0000256" key="1">
    <source>
        <dbReference type="SAM" id="Phobius"/>
    </source>
</evidence>
<keyword evidence="1" id="KW-0472">Membrane</keyword>
<sequence length="77" mass="8926">MEWIKKLIERGQYHAPENSFVFRNKLLEILSTNAYWICMFMGIGGILAYLCGYKKAGRLTKFSIVIYWVVAAICSKK</sequence>
<dbReference type="Proteomes" id="UP001501510">
    <property type="component" value="Unassembled WGS sequence"/>
</dbReference>
<gene>
    <name evidence="2" type="ORF">GCM10008906_10020</name>
</gene>
<evidence type="ECO:0000313" key="3">
    <source>
        <dbReference type="Proteomes" id="UP001501510"/>
    </source>
</evidence>
<reference evidence="2 3" key="1">
    <citation type="journal article" date="2019" name="Int. J. Syst. Evol. Microbiol.">
        <title>The Global Catalogue of Microorganisms (GCM) 10K type strain sequencing project: providing services to taxonomists for standard genome sequencing and annotation.</title>
        <authorList>
            <consortium name="The Broad Institute Genomics Platform"/>
            <consortium name="The Broad Institute Genome Sequencing Center for Infectious Disease"/>
            <person name="Wu L."/>
            <person name="Ma J."/>
        </authorList>
    </citation>
    <scope>NUCLEOTIDE SEQUENCE [LARGE SCALE GENOMIC DNA]</scope>
    <source>
        <strain evidence="2 3">JCM 1407</strain>
    </source>
</reference>
<name>A0ABN1JCS2_9CLOT</name>